<keyword evidence="1" id="KW-0812">Transmembrane</keyword>
<dbReference type="EMBL" id="CAJZBQ010000016">
    <property type="protein sequence ID" value="CAG9316616.1"/>
    <property type="molecule type" value="Genomic_DNA"/>
</dbReference>
<feature type="transmembrane region" description="Helical" evidence="1">
    <location>
        <begin position="27"/>
        <end position="47"/>
    </location>
</feature>
<protein>
    <submittedName>
        <fullName evidence="2">Uncharacterized protein</fullName>
    </submittedName>
</protein>
<dbReference type="Proteomes" id="UP001162131">
    <property type="component" value="Unassembled WGS sequence"/>
</dbReference>
<keyword evidence="1" id="KW-0472">Membrane</keyword>
<evidence type="ECO:0000313" key="2">
    <source>
        <dbReference type="EMBL" id="CAG9316616.1"/>
    </source>
</evidence>
<evidence type="ECO:0000313" key="3">
    <source>
        <dbReference type="Proteomes" id="UP001162131"/>
    </source>
</evidence>
<keyword evidence="1" id="KW-1133">Transmembrane helix</keyword>
<sequence>MDEKAHFIKQGLPHEVLDISLRCRRQALLLIIFSIITLIITIANLITYSYHNLYSWIIELFTSLVGIAIGILGLHAVQSQKLHIVKRYKFCIIIYAFYFIASTIATGLLEFISYLMSSNNAAEDGIIGVALGLIIVASIPICWWCSVSAIIYNRNLESYERNPYDAGITIEKVSTEVGGSSLNPIRGSMINI</sequence>
<feature type="transmembrane region" description="Helical" evidence="1">
    <location>
        <begin position="90"/>
        <end position="114"/>
    </location>
</feature>
<gene>
    <name evidence="2" type="ORF">BSTOLATCC_MIC16724</name>
</gene>
<name>A0AAU9J4D3_9CILI</name>
<feature type="transmembrane region" description="Helical" evidence="1">
    <location>
        <begin position="53"/>
        <end position="78"/>
    </location>
</feature>
<evidence type="ECO:0000256" key="1">
    <source>
        <dbReference type="SAM" id="Phobius"/>
    </source>
</evidence>
<keyword evidence="3" id="KW-1185">Reference proteome</keyword>
<proteinExistence type="predicted"/>
<feature type="transmembrane region" description="Helical" evidence="1">
    <location>
        <begin position="126"/>
        <end position="152"/>
    </location>
</feature>
<accession>A0AAU9J4D3</accession>
<organism evidence="2 3">
    <name type="scientific">Blepharisma stoltei</name>
    <dbReference type="NCBI Taxonomy" id="1481888"/>
    <lineage>
        <taxon>Eukaryota</taxon>
        <taxon>Sar</taxon>
        <taxon>Alveolata</taxon>
        <taxon>Ciliophora</taxon>
        <taxon>Postciliodesmatophora</taxon>
        <taxon>Heterotrichea</taxon>
        <taxon>Heterotrichida</taxon>
        <taxon>Blepharismidae</taxon>
        <taxon>Blepharisma</taxon>
    </lineage>
</organism>
<dbReference type="AlphaFoldDB" id="A0AAU9J4D3"/>
<reference evidence="2" key="1">
    <citation type="submission" date="2021-09" db="EMBL/GenBank/DDBJ databases">
        <authorList>
            <consortium name="AG Swart"/>
            <person name="Singh M."/>
            <person name="Singh A."/>
            <person name="Seah K."/>
            <person name="Emmerich C."/>
        </authorList>
    </citation>
    <scope>NUCLEOTIDE SEQUENCE</scope>
    <source>
        <strain evidence="2">ATCC30299</strain>
    </source>
</reference>
<comment type="caution">
    <text evidence="2">The sequence shown here is derived from an EMBL/GenBank/DDBJ whole genome shotgun (WGS) entry which is preliminary data.</text>
</comment>